<reference evidence="7 8" key="1">
    <citation type="journal article" date="2003" name="Genome Res.">
        <title>Comparative complete genome sequence analysis of the amino acid replacements responsible for the thermostability of Corynebacterium efficiens.</title>
        <authorList>
            <person name="Nishio Y."/>
            <person name="Nakamura Y."/>
            <person name="Kawarabayasi Y."/>
            <person name="Usuda Y."/>
            <person name="Kimura E."/>
            <person name="Sugimoto S."/>
            <person name="Matsui K."/>
            <person name="Yamagishi A."/>
            <person name="Kikuchi H."/>
            <person name="Ikeo K."/>
            <person name="Gojobori T."/>
        </authorList>
    </citation>
    <scope>NUCLEOTIDE SEQUENCE [LARGE SCALE GENOMIC DNA]</scope>
    <source>
        <strain evidence="8">DSM 44549 / YS-314 / AJ 12310 / JCM 11189 / NBRC 100395</strain>
    </source>
</reference>
<keyword evidence="7" id="KW-0456">Lyase</keyword>
<accession>Q8FR28</accession>
<keyword evidence="3 5" id="KW-0460">Magnesium</keyword>
<dbReference type="InterPro" id="IPR040442">
    <property type="entry name" value="Pyrv_kinase-like_dom_sf"/>
</dbReference>
<feature type="domain" description="HpcH/HpaI aldolase/citrate lyase" evidence="6">
    <location>
        <begin position="125"/>
        <end position="237"/>
    </location>
</feature>
<dbReference type="InterPro" id="IPR005000">
    <property type="entry name" value="Aldolase/citrate-lyase_domain"/>
</dbReference>
<name>Q8FR28_COREF</name>
<evidence type="ECO:0000256" key="2">
    <source>
        <dbReference type="ARBA" id="ARBA00022723"/>
    </source>
</evidence>
<dbReference type="eggNOG" id="COG2301">
    <property type="taxonomic scope" value="Bacteria"/>
</dbReference>
<dbReference type="SUPFAM" id="SSF51621">
    <property type="entry name" value="Phosphoenolpyruvate/pyruvate domain"/>
    <property type="match status" value="1"/>
</dbReference>
<comment type="cofactor">
    <cofactor evidence="1">
        <name>Mg(2+)</name>
        <dbReference type="ChEBI" id="CHEBI:18420"/>
    </cofactor>
</comment>
<keyword evidence="2 5" id="KW-0479">Metal-binding</keyword>
<organism evidence="7 8">
    <name type="scientific">Corynebacterium efficiens (strain DSM 44549 / YS-314 / AJ 12310 / JCM 11189 / NBRC 100395)</name>
    <dbReference type="NCBI Taxonomy" id="196164"/>
    <lineage>
        <taxon>Bacteria</taxon>
        <taxon>Bacillati</taxon>
        <taxon>Actinomycetota</taxon>
        <taxon>Actinomycetes</taxon>
        <taxon>Mycobacteriales</taxon>
        <taxon>Corynebacteriaceae</taxon>
        <taxon>Corynebacterium</taxon>
    </lineage>
</organism>
<dbReference type="GO" id="GO:0006107">
    <property type="term" value="P:oxaloacetate metabolic process"/>
    <property type="evidence" value="ECO:0007669"/>
    <property type="project" value="TreeGrafter"/>
</dbReference>
<dbReference type="HOGENOM" id="CLU_044864_2_1_11"/>
<feature type="binding site" evidence="4">
    <location>
        <position position="86"/>
    </location>
    <ligand>
        <name>substrate</name>
    </ligand>
</feature>
<evidence type="ECO:0000256" key="5">
    <source>
        <dbReference type="PIRSR" id="PIRSR015582-2"/>
    </source>
</evidence>
<dbReference type="InterPro" id="IPR015813">
    <property type="entry name" value="Pyrv/PenolPyrv_kinase-like_dom"/>
</dbReference>
<dbReference type="Pfam" id="PF03328">
    <property type="entry name" value="HpcH_HpaI"/>
    <property type="match status" value="2"/>
</dbReference>
<evidence type="ECO:0000256" key="1">
    <source>
        <dbReference type="ARBA" id="ARBA00001946"/>
    </source>
</evidence>
<sequence length="295" mass="31935">MVGERQSVKGLPFSYSTRTTVGMSDLITGPAILFAPANRREIIPKAAARADMVILDLEDGAGDVDRATAYANIAESGLDPKHTIVRVVGPDDPHFADDVDFVRSTDYTLVMVPKVTTGIPEALAGLKVIAMIETPQAVLNVAQIAAHEDVVGMFWGAEDLTHLLGGTHSRFLADEPGTGSYRDTMRLTRALMHIHARANGKFTIDAVHADFTDVAGHFHEAADAARSGFAASACIHPKQVDTVRRAYRPEAEQLDWARRVVAEAENFPGAFKLDGQMIDEPLIAQARMIISRQPA</sequence>
<proteinExistence type="predicted"/>
<evidence type="ECO:0000313" key="8">
    <source>
        <dbReference type="Proteomes" id="UP000001409"/>
    </source>
</evidence>
<feature type="binding site" evidence="5">
    <location>
        <position position="133"/>
    </location>
    <ligand>
        <name>Mg(2+)</name>
        <dbReference type="ChEBI" id="CHEBI:18420"/>
    </ligand>
</feature>
<evidence type="ECO:0000256" key="3">
    <source>
        <dbReference type="ARBA" id="ARBA00022842"/>
    </source>
</evidence>
<feature type="binding site" evidence="5">
    <location>
        <position position="159"/>
    </location>
    <ligand>
        <name>Mg(2+)</name>
        <dbReference type="ChEBI" id="CHEBI:18420"/>
    </ligand>
</feature>
<dbReference type="InterPro" id="IPR011206">
    <property type="entry name" value="Citrate_lyase_beta/mcl1/mcl2"/>
</dbReference>
<dbReference type="Proteomes" id="UP000001409">
    <property type="component" value="Chromosome"/>
</dbReference>
<dbReference type="KEGG" id="cef:CE0938"/>
<evidence type="ECO:0000259" key="6">
    <source>
        <dbReference type="Pfam" id="PF03328"/>
    </source>
</evidence>
<dbReference type="GO" id="GO:0016829">
    <property type="term" value="F:lyase activity"/>
    <property type="evidence" value="ECO:0007669"/>
    <property type="project" value="UniProtKB-KW"/>
</dbReference>
<keyword evidence="8" id="KW-1185">Reference proteome</keyword>
<evidence type="ECO:0000313" key="7">
    <source>
        <dbReference type="EMBL" id="BAC17748.1"/>
    </source>
</evidence>
<feature type="binding site" evidence="4">
    <location>
        <position position="133"/>
    </location>
    <ligand>
        <name>substrate</name>
    </ligand>
</feature>
<protein>
    <submittedName>
        <fullName evidence="7">Citrate lyase</fullName>
    </submittedName>
</protein>
<evidence type="ECO:0000256" key="4">
    <source>
        <dbReference type="PIRSR" id="PIRSR015582-1"/>
    </source>
</evidence>
<dbReference type="Gene3D" id="3.20.20.60">
    <property type="entry name" value="Phosphoenolpyruvate-binding domains"/>
    <property type="match status" value="1"/>
</dbReference>
<dbReference type="EMBL" id="BA000035">
    <property type="protein sequence ID" value="BAC17748.1"/>
    <property type="molecule type" value="Genomic_DNA"/>
</dbReference>
<dbReference type="PANTHER" id="PTHR32308:SF10">
    <property type="entry name" value="CITRATE LYASE SUBUNIT BETA"/>
    <property type="match status" value="1"/>
</dbReference>
<dbReference type="PANTHER" id="PTHR32308">
    <property type="entry name" value="LYASE BETA SUBUNIT, PUTATIVE (AFU_ORTHOLOGUE AFUA_4G13030)-RELATED"/>
    <property type="match status" value="1"/>
</dbReference>
<feature type="domain" description="HpcH/HpaI aldolase/citrate lyase" evidence="6">
    <location>
        <begin position="32"/>
        <end position="117"/>
    </location>
</feature>
<dbReference type="PIRSF" id="PIRSF015582">
    <property type="entry name" value="Cit_lyase_B"/>
    <property type="match status" value="1"/>
</dbReference>
<dbReference type="GO" id="GO:0000287">
    <property type="term" value="F:magnesium ion binding"/>
    <property type="evidence" value="ECO:0007669"/>
    <property type="project" value="TreeGrafter"/>
</dbReference>
<gene>
    <name evidence="7" type="primary">citE</name>
</gene>
<dbReference type="AlphaFoldDB" id="Q8FR28"/>
<dbReference type="STRING" id="196164.gene:10741344"/>